<dbReference type="GO" id="GO:0004573">
    <property type="term" value="F:Glc3Man9GlcNAc2 oligosaccharide glucosidase activity"/>
    <property type="evidence" value="ECO:0007669"/>
    <property type="project" value="InterPro"/>
</dbReference>
<evidence type="ECO:0000313" key="5">
    <source>
        <dbReference type="EMBL" id="OGY26896.1"/>
    </source>
</evidence>
<dbReference type="InterPro" id="IPR012341">
    <property type="entry name" value="6hp_glycosidase-like_sf"/>
</dbReference>
<evidence type="ECO:0000313" key="6">
    <source>
        <dbReference type="Proteomes" id="UP000176645"/>
    </source>
</evidence>
<dbReference type="SUPFAM" id="SSF48208">
    <property type="entry name" value="Six-hairpin glycosidases"/>
    <property type="match status" value="1"/>
</dbReference>
<evidence type="ECO:0000256" key="3">
    <source>
        <dbReference type="ARBA" id="ARBA00023295"/>
    </source>
</evidence>
<name>A0A1G1WGR7_9BACT</name>
<dbReference type="GO" id="GO:0009311">
    <property type="term" value="P:oligosaccharide metabolic process"/>
    <property type="evidence" value="ECO:0007669"/>
    <property type="project" value="InterPro"/>
</dbReference>
<evidence type="ECO:0000259" key="4">
    <source>
        <dbReference type="Pfam" id="PF22422"/>
    </source>
</evidence>
<dbReference type="InterPro" id="IPR004888">
    <property type="entry name" value="Glycoside_hydrolase_63"/>
</dbReference>
<dbReference type="PANTHER" id="PTHR10412">
    <property type="entry name" value="MANNOSYL-OLIGOSACCHARIDE GLUCOSIDASE"/>
    <property type="match status" value="1"/>
</dbReference>
<dbReference type="PANTHER" id="PTHR10412:SF11">
    <property type="entry name" value="MANNOSYL-OLIGOSACCHARIDE GLUCOSIDASE"/>
    <property type="match status" value="1"/>
</dbReference>
<comment type="similarity">
    <text evidence="1">Belongs to the glycosyl hydrolase 63 family.</text>
</comment>
<dbReference type="EMBL" id="MHCU01000054">
    <property type="protein sequence ID" value="OGY26896.1"/>
    <property type="molecule type" value="Genomic_DNA"/>
</dbReference>
<dbReference type="AlphaFoldDB" id="A0A1G1WGR7"/>
<feature type="domain" description="Mannosylglycerate hydrolase MGH1-like glycoside hydrolase" evidence="4">
    <location>
        <begin position="42"/>
        <end position="416"/>
    </location>
</feature>
<dbReference type="Pfam" id="PF22422">
    <property type="entry name" value="MGH1-like_GH"/>
    <property type="match status" value="1"/>
</dbReference>
<sequence>MGESTRSIIEKARETLQRNLKTGYSQRLRTNYKYICPSKEHYFHQWFWDSSFHAIVLSHIDIDLAKNEIDSLLYAQKKDGFIPHIIYWDVHKYTASLSNLGQRLESKLSLFPSHSELIQPPLIAEAVEAIYKKSKDLHYLRRIVPQLKSYYLWLETHRDPDKDGLISIIAPYESGLDQSPSYDPILGTANKSQLYSSLVGRTITFRSMMKNYNLAKIFQAGYFNVEDVLVNSIYIKNLQVISNLLFEVDDEDSARHFARRALKSKEALIKKCYDREDRFFYDVFGSDEQKAKVKTIKGLLPIILDLPGSIVKDMVKNYLLSDTEFSSAFPVPTVSMNEPSFAPIPLTIKNEPILWRGPTWINTNWYIYNGLKKHGYKKEAENIKEKSINLIEKSGFREFFNPFSGEGYGAHNFSWSTLVVDMILS</sequence>
<accession>A0A1G1WGR7</accession>
<keyword evidence="3" id="KW-0326">Glycosidase</keyword>
<evidence type="ECO:0000256" key="2">
    <source>
        <dbReference type="ARBA" id="ARBA00022801"/>
    </source>
</evidence>
<gene>
    <name evidence="5" type="ORF">A2Z42_00515</name>
</gene>
<dbReference type="InterPro" id="IPR008928">
    <property type="entry name" value="6-hairpin_glycosidase_sf"/>
</dbReference>
<reference evidence="5 6" key="1">
    <citation type="journal article" date="2016" name="Nat. Commun.">
        <title>Thousands of microbial genomes shed light on interconnected biogeochemical processes in an aquifer system.</title>
        <authorList>
            <person name="Anantharaman K."/>
            <person name="Brown C.T."/>
            <person name="Hug L.A."/>
            <person name="Sharon I."/>
            <person name="Castelle C.J."/>
            <person name="Probst A.J."/>
            <person name="Thomas B.C."/>
            <person name="Singh A."/>
            <person name="Wilkins M.J."/>
            <person name="Karaoz U."/>
            <person name="Brodie E.L."/>
            <person name="Williams K.H."/>
            <person name="Hubbard S.S."/>
            <person name="Banfield J.F."/>
        </authorList>
    </citation>
    <scope>NUCLEOTIDE SEQUENCE [LARGE SCALE GENOMIC DNA]</scope>
</reference>
<organism evidence="5 6">
    <name type="scientific">Candidatus Woykebacteria bacterium RBG_19FT_COMBO_43_10</name>
    <dbReference type="NCBI Taxonomy" id="1802598"/>
    <lineage>
        <taxon>Bacteria</taxon>
        <taxon>Candidatus Woykeibacteriota</taxon>
    </lineage>
</organism>
<evidence type="ECO:0000256" key="1">
    <source>
        <dbReference type="ARBA" id="ARBA00010833"/>
    </source>
</evidence>
<dbReference type="Proteomes" id="UP000176645">
    <property type="component" value="Unassembled WGS sequence"/>
</dbReference>
<protein>
    <recommendedName>
        <fullName evidence="4">Mannosylglycerate hydrolase MGH1-like glycoside hydrolase domain-containing protein</fullName>
    </recommendedName>
</protein>
<comment type="caution">
    <text evidence="5">The sequence shown here is derived from an EMBL/GenBank/DDBJ whole genome shotgun (WGS) entry which is preliminary data.</text>
</comment>
<dbReference type="GO" id="GO:0006487">
    <property type="term" value="P:protein N-linked glycosylation"/>
    <property type="evidence" value="ECO:0007669"/>
    <property type="project" value="TreeGrafter"/>
</dbReference>
<dbReference type="InterPro" id="IPR054491">
    <property type="entry name" value="MGH1-like_GH"/>
</dbReference>
<proteinExistence type="inferred from homology"/>
<keyword evidence="2" id="KW-0378">Hydrolase</keyword>
<dbReference type="Gene3D" id="1.50.10.10">
    <property type="match status" value="1"/>
</dbReference>